<dbReference type="AlphaFoldDB" id="A0A061AV24"/>
<dbReference type="FunFam" id="2.30.29.30:FF:000454">
    <property type="entry name" value="Ran-specific GTPase-activating protein 2"/>
    <property type="match status" value="1"/>
</dbReference>
<dbReference type="PhylomeDB" id="A0A061AV24"/>
<evidence type="ECO:0000256" key="2">
    <source>
        <dbReference type="ARBA" id="ARBA00022553"/>
    </source>
</evidence>
<dbReference type="PROSITE" id="PS50196">
    <property type="entry name" value="RANBD1"/>
    <property type="match status" value="1"/>
</dbReference>
<feature type="compositionally biased region" description="Basic and acidic residues" evidence="4">
    <location>
        <begin position="142"/>
        <end position="163"/>
    </location>
</feature>
<feature type="domain" description="RanBD1" evidence="5">
    <location>
        <begin position="259"/>
        <end position="390"/>
    </location>
</feature>
<dbReference type="OrthoDB" id="411251at2759"/>
<dbReference type="PANTHER" id="PTHR23138:SF142">
    <property type="entry name" value="RAN-BINDING PROTEIN 3B-RELATED"/>
    <property type="match status" value="1"/>
</dbReference>
<dbReference type="CDD" id="cd13180">
    <property type="entry name" value="RanBD_RanBP3"/>
    <property type="match status" value="1"/>
</dbReference>
<dbReference type="SMART" id="SM00160">
    <property type="entry name" value="RanBD"/>
    <property type="match status" value="1"/>
</dbReference>
<feature type="compositionally biased region" description="Basic and acidic residues" evidence="4">
    <location>
        <begin position="66"/>
        <end position="103"/>
    </location>
</feature>
<evidence type="ECO:0000313" key="6">
    <source>
        <dbReference type="EMBL" id="CDR38575.1"/>
    </source>
</evidence>
<dbReference type="InterPro" id="IPR045255">
    <property type="entry name" value="RanBP1-like"/>
</dbReference>
<feature type="compositionally biased region" description="Polar residues" evidence="4">
    <location>
        <begin position="19"/>
        <end position="34"/>
    </location>
</feature>
<feature type="region of interest" description="Disordered" evidence="4">
    <location>
        <begin position="194"/>
        <end position="214"/>
    </location>
</feature>
<feature type="region of interest" description="Disordered" evidence="4">
    <location>
        <begin position="1"/>
        <end position="174"/>
    </location>
</feature>
<dbReference type="GO" id="GO:0006607">
    <property type="term" value="P:NLS-bearing protein import into nucleus"/>
    <property type="evidence" value="ECO:0007669"/>
    <property type="project" value="TreeGrafter"/>
</dbReference>
<dbReference type="InterPro" id="IPR011993">
    <property type="entry name" value="PH-like_dom_sf"/>
</dbReference>
<keyword evidence="3" id="KW-0539">Nucleus</keyword>
<evidence type="ECO:0000256" key="1">
    <source>
        <dbReference type="ARBA" id="ARBA00004123"/>
    </source>
</evidence>
<reference evidence="6" key="1">
    <citation type="journal article" date="2014" name="Genome Announc.">
        <title>Genome sequence of the yeast Cyberlindnera fabianii (Hansenula fabianii).</title>
        <authorList>
            <person name="Freel K.C."/>
            <person name="Sarilar V."/>
            <person name="Neuveglise C."/>
            <person name="Devillers H."/>
            <person name="Friedrich A."/>
            <person name="Schacherer J."/>
        </authorList>
    </citation>
    <scope>NUCLEOTIDE SEQUENCE</scope>
    <source>
        <strain evidence="6">YJS4271</strain>
    </source>
</reference>
<feature type="compositionally biased region" description="Low complexity" evidence="4">
    <location>
        <begin position="200"/>
        <end position="210"/>
    </location>
</feature>
<dbReference type="PANTHER" id="PTHR23138">
    <property type="entry name" value="RAN BINDING PROTEIN"/>
    <property type="match status" value="1"/>
</dbReference>
<name>A0A061AV24_CYBFA</name>
<dbReference type="SUPFAM" id="SSF50729">
    <property type="entry name" value="PH domain-like"/>
    <property type="match status" value="1"/>
</dbReference>
<organism evidence="6">
    <name type="scientific">Cyberlindnera fabianii</name>
    <name type="common">Yeast</name>
    <name type="synonym">Hansenula fabianii</name>
    <dbReference type="NCBI Taxonomy" id="36022"/>
    <lineage>
        <taxon>Eukaryota</taxon>
        <taxon>Fungi</taxon>
        <taxon>Dikarya</taxon>
        <taxon>Ascomycota</taxon>
        <taxon>Saccharomycotina</taxon>
        <taxon>Saccharomycetes</taxon>
        <taxon>Phaffomycetales</taxon>
        <taxon>Phaffomycetaceae</taxon>
        <taxon>Cyberlindnera</taxon>
    </lineage>
</organism>
<feature type="region of interest" description="Disordered" evidence="4">
    <location>
        <begin position="232"/>
        <end position="259"/>
    </location>
</feature>
<feature type="compositionally biased region" description="Basic and acidic residues" evidence="4">
    <location>
        <begin position="232"/>
        <end position="242"/>
    </location>
</feature>
<evidence type="ECO:0000256" key="4">
    <source>
        <dbReference type="SAM" id="MobiDB-lite"/>
    </source>
</evidence>
<dbReference type="EMBL" id="LK052887">
    <property type="protein sequence ID" value="CDR38575.1"/>
    <property type="molecule type" value="Genomic_DNA"/>
</dbReference>
<evidence type="ECO:0000259" key="5">
    <source>
        <dbReference type="PROSITE" id="PS50196"/>
    </source>
</evidence>
<dbReference type="Gene3D" id="2.30.29.30">
    <property type="entry name" value="Pleckstrin-homology domain (PH domain)/Phosphotyrosine-binding domain (PTB)"/>
    <property type="match status" value="1"/>
</dbReference>
<keyword evidence="2" id="KW-0597">Phosphoprotein</keyword>
<dbReference type="GO" id="GO:0006611">
    <property type="term" value="P:protein export from nucleus"/>
    <property type="evidence" value="ECO:0007669"/>
    <property type="project" value="UniProtKB-ARBA"/>
</dbReference>
<protein>
    <submittedName>
        <fullName evidence="6">CYFA0S02e03224g1_1</fullName>
    </submittedName>
</protein>
<feature type="compositionally biased region" description="Polar residues" evidence="4">
    <location>
        <begin position="248"/>
        <end position="258"/>
    </location>
</feature>
<evidence type="ECO:0000256" key="3">
    <source>
        <dbReference type="ARBA" id="ARBA00023242"/>
    </source>
</evidence>
<sequence length="397" mass="43475">MAGDEAKQPESPVVEKTTAEQSSPASSEKTGSTLTRKRTRDDFDEDEKAETEKEDRKIAPLKRRKSVTEDSTEKPKTDTLKKDETIAEASKESTAEPSAKSEETTETAPDSTKSENKTAEEEESEEVKSENPTESEAPVESVSERTSEVSVKENEDTSKESMETKPAPSKFVFGATTPFGANAFSMLNKKKNVFDSEQKSASTAASNTSSVFGSGLSFGNAFQTAISKKSIFDQKKEEKEDSPAAGDSDSTLGNSTATHMYKQVDLEKTEVKSGEEDEEQLFTCRAKLYALDLTNVKDGWKERGVGNVRVNKSKDAERASRIIMRSNGLLKVILNTALVKGLEIVKGMPSSMSPEKFIRITSVEDKKPVQYAIKTGNVETADTLYTTITELINTKES</sequence>
<dbReference type="Pfam" id="PF00638">
    <property type="entry name" value="Ran_BP1"/>
    <property type="match status" value="1"/>
</dbReference>
<comment type="subcellular location">
    <subcellularLocation>
        <location evidence="1">Nucleus</location>
    </subcellularLocation>
</comment>
<dbReference type="GO" id="GO:0005634">
    <property type="term" value="C:nucleus"/>
    <property type="evidence" value="ECO:0007669"/>
    <property type="project" value="UniProtKB-SubCell"/>
</dbReference>
<accession>A0A061AV24</accession>
<proteinExistence type="predicted"/>
<dbReference type="InterPro" id="IPR000156">
    <property type="entry name" value="Ran_bind_dom"/>
</dbReference>
<gene>
    <name evidence="6" type="ORF">CYFA0S_02e03224g</name>
</gene>